<dbReference type="GO" id="GO:0005886">
    <property type="term" value="C:plasma membrane"/>
    <property type="evidence" value="ECO:0007669"/>
    <property type="project" value="UniProtKB-SubCell"/>
</dbReference>
<dbReference type="InterPro" id="IPR003557">
    <property type="entry name" value="Cyt_c_biogenesis_CcmC"/>
</dbReference>
<dbReference type="InterPro" id="IPR045062">
    <property type="entry name" value="Cyt_c_biogenesis_CcsA/CcmC"/>
</dbReference>
<evidence type="ECO:0000256" key="6">
    <source>
        <dbReference type="ARBA" id="ARBA00022748"/>
    </source>
</evidence>
<keyword evidence="9" id="KW-1003">Cell membrane</keyword>
<comment type="subcellular location">
    <subcellularLocation>
        <location evidence="9">Cell inner membrane</location>
    </subcellularLocation>
    <subcellularLocation>
        <location evidence="2">Membrane</location>
        <topology evidence="2">Multi-pass membrane protein</topology>
    </subcellularLocation>
</comment>
<dbReference type="PANTHER" id="PTHR30071:SF1">
    <property type="entry name" value="CYTOCHROME B_B6 PROTEIN-RELATED"/>
    <property type="match status" value="1"/>
</dbReference>
<feature type="transmembrane region" description="Helical" evidence="9">
    <location>
        <begin position="26"/>
        <end position="48"/>
    </location>
</feature>
<keyword evidence="9" id="KW-0997">Cell inner membrane</keyword>
<comment type="similarity">
    <text evidence="3 9">Belongs to the CcmC/CycZ/HelC family.</text>
</comment>
<dbReference type="Proteomes" id="UP000234483">
    <property type="component" value="Unassembled WGS sequence"/>
</dbReference>
<gene>
    <name evidence="9" type="primary">ccmC</name>
    <name evidence="11" type="ORF">C1707_05490</name>
    <name evidence="12" type="ORF">CFHF_22810</name>
</gene>
<sequence>MGARNQNKNPFDFLANPERFMAFSRWAAPMFGAIAGVLAVVGLVLTFTVPEDYQQGDTVRMMFIHVPAAVLAMFVYLCLGIASFLALVFRHALADAAAQACAPLGAAFTVLALATGSLWGKPMWGTWWVWDARLTSVLVLLLFYLGYLALRGAIDDEQKAARAAAILALVGVINLPIVKFSVDWWNSLHQGSSTLLAKPENRLPVVYAWPMLVMQLAYLSAFGSLWLVRIRALVWRRKARSLALKAAEA</sequence>
<dbReference type="RefSeq" id="WP_101715234.1">
    <property type="nucleotide sequence ID" value="NZ_CP026100.1"/>
</dbReference>
<dbReference type="GO" id="GO:0020037">
    <property type="term" value="F:heme binding"/>
    <property type="evidence" value="ECO:0007669"/>
    <property type="project" value="InterPro"/>
</dbReference>
<dbReference type="PRINTS" id="PR01386">
    <property type="entry name" value="CCMCBIOGNSIS"/>
</dbReference>
<evidence type="ECO:0000259" key="10">
    <source>
        <dbReference type="Pfam" id="PF01578"/>
    </source>
</evidence>
<keyword evidence="7 9" id="KW-1133">Transmembrane helix</keyword>
<dbReference type="GO" id="GO:0015232">
    <property type="term" value="F:heme transmembrane transporter activity"/>
    <property type="evidence" value="ECO:0007669"/>
    <property type="project" value="InterPro"/>
</dbReference>
<reference evidence="11 14" key="2">
    <citation type="submission" date="2018-01" db="EMBL/GenBank/DDBJ databases">
        <title>Complete genome sequence of Caulobacter flavus RHGG3.</title>
        <authorList>
            <person name="Yang E."/>
        </authorList>
    </citation>
    <scope>NUCLEOTIDE SEQUENCE [LARGE SCALE GENOMIC DNA]</scope>
    <source>
        <strain evidence="11 14">RHGG3</strain>
    </source>
</reference>
<protein>
    <recommendedName>
        <fullName evidence="4 9">Heme exporter protein C</fullName>
    </recommendedName>
    <alternativeName>
        <fullName evidence="9">Cytochrome c-type biogenesis protein</fullName>
    </alternativeName>
</protein>
<evidence type="ECO:0000256" key="1">
    <source>
        <dbReference type="ARBA" id="ARBA00002442"/>
    </source>
</evidence>
<evidence type="ECO:0000313" key="14">
    <source>
        <dbReference type="Proteomes" id="UP000281192"/>
    </source>
</evidence>
<proteinExistence type="inferred from homology"/>
<evidence type="ECO:0000313" key="11">
    <source>
        <dbReference type="EMBL" id="AYV45747.1"/>
    </source>
</evidence>
<comment type="function">
    <text evidence="1 9">Required for the export of heme to the periplasm for the biogenesis of c-type cytochromes.</text>
</comment>
<feature type="transmembrane region" description="Helical" evidence="9">
    <location>
        <begin position="205"/>
        <end position="228"/>
    </location>
</feature>
<evidence type="ECO:0000256" key="9">
    <source>
        <dbReference type="RuleBase" id="RU364092"/>
    </source>
</evidence>
<dbReference type="Pfam" id="PF01578">
    <property type="entry name" value="Cytochrom_C_asm"/>
    <property type="match status" value="1"/>
</dbReference>
<keyword evidence="9" id="KW-0813">Transport</keyword>
<evidence type="ECO:0000256" key="5">
    <source>
        <dbReference type="ARBA" id="ARBA00022692"/>
    </source>
</evidence>
<evidence type="ECO:0000256" key="2">
    <source>
        <dbReference type="ARBA" id="ARBA00004141"/>
    </source>
</evidence>
<dbReference type="EMBL" id="CP026100">
    <property type="protein sequence ID" value="AYV45747.1"/>
    <property type="molecule type" value="Genomic_DNA"/>
</dbReference>
<dbReference type="InterPro" id="IPR002541">
    <property type="entry name" value="Cyt_c_assembly"/>
</dbReference>
<dbReference type="KEGG" id="cfh:C1707_05490"/>
<organism evidence="12 13">
    <name type="scientific">Caulobacter flavus</name>
    <dbReference type="NCBI Taxonomy" id="1679497"/>
    <lineage>
        <taxon>Bacteria</taxon>
        <taxon>Pseudomonadati</taxon>
        <taxon>Pseudomonadota</taxon>
        <taxon>Alphaproteobacteria</taxon>
        <taxon>Caulobacterales</taxon>
        <taxon>Caulobacteraceae</taxon>
        <taxon>Caulobacter</taxon>
    </lineage>
</organism>
<feature type="transmembrane region" description="Helical" evidence="9">
    <location>
        <begin position="101"/>
        <end position="120"/>
    </location>
</feature>
<dbReference type="EMBL" id="PJRQ01000046">
    <property type="protein sequence ID" value="PLR07212.1"/>
    <property type="molecule type" value="Genomic_DNA"/>
</dbReference>
<feature type="transmembrane region" description="Helical" evidence="9">
    <location>
        <begin position="132"/>
        <end position="150"/>
    </location>
</feature>
<feature type="transmembrane region" description="Helical" evidence="9">
    <location>
        <begin position="162"/>
        <end position="185"/>
    </location>
</feature>
<dbReference type="Proteomes" id="UP000281192">
    <property type="component" value="Chromosome"/>
</dbReference>
<accession>A0A2N5CMG0</accession>
<dbReference type="PANTHER" id="PTHR30071">
    <property type="entry name" value="HEME EXPORTER PROTEIN C"/>
    <property type="match status" value="1"/>
</dbReference>
<evidence type="ECO:0000256" key="7">
    <source>
        <dbReference type="ARBA" id="ARBA00022989"/>
    </source>
</evidence>
<feature type="domain" description="Cytochrome c assembly protein" evidence="10">
    <location>
        <begin position="19"/>
        <end position="189"/>
    </location>
</feature>
<name>A0A2N5CMG0_9CAUL</name>
<evidence type="ECO:0000313" key="12">
    <source>
        <dbReference type="EMBL" id="PLR07212.1"/>
    </source>
</evidence>
<keyword evidence="5 9" id="KW-0812">Transmembrane</keyword>
<evidence type="ECO:0000313" key="13">
    <source>
        <dbReference type="Proteomes" id="UP000234483"/>
    </source>
</evidence>
<reference evidence="12 13" key="1">
    <citation type="submission" date="2017-12" db="EMBL/GenBank/DDBJ databases">
        <title>The genome sequence of Caulobacter flavus CGMCC1 15093.</title>
        <authorList>
            <person name="Gao J."/>
            <person name="Mao X."/>
            <person name="Sun J."/>
        </authorList>
    </citation>
    <scope>NUCLEOTIDE SEQUENCE [LARGE SCALE GENOMIC DNA]</scope>
    <source>
        <strain evidence="12 13">CGMCC1 15093</strain>
    </source>
</reference>
<evidence type="ECO:0000256" key="8">
    <source>
        <dbReference type="ARBA" id="ARBA00023136"/>
    </source>
</evidence>
<evidence type="ECO:0000256" key="3">
    <source>
        <dbReference type="ARBA" id="ARBA00005840"/>
    </source>
</evidence>
<dbReference type="OrthoDB" id="9778550at2"/>
<keyword evidence="8 9" id="KW-0472">Membrane</keyword>
<dbReference type="NCBIfam" id="TIGR01191">
    <property type="entry name" value="ccmC"/>
    <property type="match status" value="1"/>
</dbReference>
<feature type="transmembrane region" description="Helical" evidence="9">
    <location>
        <begin position="68"/>
        <end position="89"/>
    </location>
</feature>
<evidence type="ECO:0000256" key="4">
    <source>
        <dbReference type="ARBA" id="ARBA00016463"/>
    </source>
</evidence>
<keyword evidence="6 9" id="KW-0201">Cytochrome c-type biogenesis</keyword>
<dbReference type="GO" id="GO:0017004">
    <property type="term" value="P:cytochrome complex assembly"/>
    <property type="evidence" value="ECO:0007669"/>
    <property type="project" value="UniProtKB-KW"/>
</dbReference>
<keyword evidence="14" id="KW-1185">Reference proteome</keyword>
<dbReference type="AlphaFoldDB" id="A0A2N5CMG0"/>